<sequence length="192" mass="22763">MERLNNILPGDWSGAWIGLYYQTDGTRKWHWSDPGLEFNENETNWNQGEPNDATGWQNCGYIWKSLKWGDLSYRNSSKKYHLIQERKTWAEAQSYCREKHTDLISGTKQLQDEEVKKETSSVGDDTYILIGLFREKWRWSDGSSFSFRNWTKLFDYQAEYRGQCAMTVFDNGGRWRNENCDGRKPFICYDVT</sequence>
<feature type="domain" description="C-type lectin" evidence="2">
    <location>
        <begin position="75"/>
        <end position="189"/>
    </location>
</feature>
<protein>
    <recommendedName>
        <fullName evidence="2">C-type lectin domain-containing protein</fullName>
    </recommendedName>
</protein>
<dbReference type="PANTHER" id="PTHR45784:SF3">
    <property type="entry name" value="C-TYPE LECTIN DOMAIN FAMILY 4 MEMBER K-LIKE-RELATED"/>
    <property type="match status" value="1"/>
</dbReference>
<reference evidence="3" key="1">
    <citation type="submission" date="2025-08" db="UniProtKB">
        <authorList>
            <consortium name="Ensembl"/>
        </authorList>
    </citation>
    <scope>IDENTIFICATION</scope>
</reference>
<dbReference type="Pfam" id="PF00059">
    <property type="entry name" value="Lectin_C"/>
    <property type="match status" value="1"/>
</dbReference>
<dbReference type="PANTHER" id="PTHR45784">
    <property type="entry name" value="C-TYPE LECTIN DOMAIN FAMILY 20 MEMBER A-RELATED"/>
    <property type="match status" value="1"/>
</dbReference>
<dbReference type="Ensembl" id="ENSXCOT00000008940.1">
    <property type="protein sequence ID" value="ENSXCOP00000008834.1"/>
    <property type="gene ID" value="ENSXCOG00000006736.1"/>
</dbReference>
<dbReference type="PROSITE" id="PS00615">
    <property type="entry name" value="C_TYPE_LECTIN_1"/>
    <property type="match status" value="1"/>
</dbReference>
<evidence type="ECO:0000313" key="4">
    <source>
        <dbReference type="Proteomes" id="UP000261380"/>
    </source>
</evidence>
<accession>A0A3B5LLU2</accession>
<dbReference type="AlphaFoldDB" id="A0A3B5LLU2"/>
<dbReference type="InterPro" id="IPR016187">
    <property type="entry name" value="CTDL_fold"/>
</dbReference>
<dbReference type="PROSITE" id="PS50041">
    <property type="entry name" value="C_TYPE_LECTIN_2"/>
    <property type="match status" value="2"/>
</dbReference>
<dbReference type="Proteomes" id="UP000261380">
    <property type="component" value="Unplaced"/>
</dbReference>
<proteinExistence type="predicted"/>
<dbReference type="InterPro" id="IPR001304">
    <property type="entry name" value="C-type_lectin-like"/>
</dbReference>
<name>A0A3B5LLU2_9TELE</name>
<keyword evidence="1" id="KW-1015">Disulfide bond</keyword>
<keyword evidence="4" id="KW-1185">Reference proteome</keyword>
<evidence type="ECO:0000313" key="3">
    <source>
        <dbReference type="Ensembl" id="ENSXCOP00000008834.1"/>
    </source>
</evidence>
<reference evidence="3" key="2">
    <citation type="submission" date="2025-09" db="UniProtKB">
        <authorList>
            <consortium name="Ensembl"/>
        </authorList>
    </citation>
    <scope>IDENTIFICATION</scope>
</reference>
<feature type="domain" description="C-type lectin" evidence="2">
    <location>
        <begin position="1"/>
        <end position="70"/>
    </location>
</feature>
<evidence type="ECO:0000256" key="1">
    <source>
        <dbReference type="ARBA" id="ARBA00023157"/>
    </source>
</evidence>
<evidence type="ECO:0000259" key="2">
    <source>
        <dbReference type="PROSITE" id="PS50041"/>
    </source>
</evidence>
<dbReference type="SUPFAM" id="SSF56436">
    <property type="entry name" value="C-type lectin-like"/>
    <property type="match status" value="2"/>
</dbReference>
<dbReference type="SMART" id="SM00034">
    <property type="entry name" value="CLECT"/>
    <property type="match status" value="1"/>
</dbReference>
<organism evidence="3 4">
    <name type="scientific">Xiphophorus couchianus</name>
    <name type="common">Monterrey platyfish</name>
    <dbReference type="NCBI Taxonomy" id="32473"/>
    <lineage>
        <taxon>Eukaryota</taxon>
        <taxon>Metazoa</taxon>
        <taxon>Chordata</taxon>
        <taxon>Craniata</taxon>
        <taxon>Vertebrata</taxon>
        <taxon>Euteleostomi</taxon>
        <taxon>Actinopterygii</taxon>
        <taxon>Neopterygii</taxon>
        <taxon>Teleostei</taxon>
        <taxon>Neoteleostei</taxon>
        <taxon>Acanthomorphata</taxon>
        <taxon>Ovalentaria</taxon>
        <taxon>Atherinomorphae</taxon>
        <taxon>Cyprinodontiformes</taxon>
        <taxon>Poeciliidae</taxon>
        <taxon>Poeciliinae</taxon>
        <taxon>Xiphophorus</taxon>
    </lineage>
</organism>
<dbReference type="Gene3D" id="3.10.100.10">
    <property type="entry name" value="Mannose-Binding Protein A, subunit A"/>
    <property type="match status" value="2"/>
</dbReference>
<dbReference type="InterPro" id="IPR018378">
    <property type="entry name" value="C-type_lectin_CS"/>
</dbReference>
<dbReference type="InterPro" id="IPR016186">
    <property type="entry name" value="C-type_lectin-like/link_sf"/>
</dbReference>
<dbReference type="GeneTree" id="ENSGT00940000174523"/>